<reference evidence="1 3" key="2">
    <citation type="journal article" date="2013" name="Nature">
        <title>Insights into bilaterian evolution from three spiralian genomes.</title>
        <authorList>
            <person name="Simakov O."/>
            <person name="Marletaz F."/>
            <person name="Cho S.J."/>
            <person name="Edsinger-Gonzales E."/>
            <person name="Havlak P."/>
            <person name="Hellsten U."/>
            <person name="Kuo D.H."/>
            <person name="Larsson T."/>
            <person name="Lv J."/>
            <person name="Arendt D."/>
            <person name="Savage R."/>
            <person name="Osoegawa K."/>
            <person name="de Jong P."/>
            <person name="Grimwood J."/>
            <person name="Chapman J.A."/>
            <person name="Shapiro H."/>
            <person name="Aerts A."/>
            <person name="Otillar R.P."/>
            <person name="Terry A.Y."/>
            <person name="Boore J.L."/>
            <person name="Grigoriev I.V."/>
            <person name="Lindberg D.R."/>
            <person name="Seaver E.C."/>
            <person name="Weisblat D.A."/>
            <person name="Putnam N.H."/>
            <person name="Rokhsar D.S."/>
        </authorList>
    </citation>
    <scope>NUCLEOTIDE SEQUENCE</scope>
</reference>
<proteinExistence type="predicted"/>
<dbReference type="GeneID" id="20207332"/>
<reference evidence="3" key="1">
    <citation type="submission" date="2012-12" db="EMBL/GenBank/DDBJ databases">
        <authorList>
            <person name="Hellsten U."/>
            <person name="Grimwood J."/>
            <person name="Chapman J.A."/>
            <person name="Shapiro H."/>
            <person name="Aerts A."/>
            <person name="Otillar R.P."/>
            <person name="Terry A.Y."/>
            <person name="Boore J.L."/>
            <person name="Simakov O."/>
            <person name="Marletaz F."/>
            <person name="Cho S.-J."/>
            <person name="Edsinger-Gonzales E."/>
            <person name="Havlak P."/>
            <person name="Kuo D.-H."/>
            <person name="Larsson T."/>
            <person name="Lv J."/>
            <person name="Arendt D."/>
            <person name="Savage R."/>
            <person name="Osoegawa K."/>
            <person name="de Jong P."/>
            <person name="Lindberg D.R."/>
            <person name="Seaver E.C."/>
            <person name="Weisblat D.A."/>
            <person name="Putnam N.H."/>
            <person name="Grigoriev I.V."/>
            <person name="Rokhsar D.S."/>
        </authorList>
    </citation>
    <scope>NUCLEOTIDE SEQUENCE</scope>
</reference>
<dbReference type="HOGENOM" id="CLU_1556962_0_0_1"/>
<evidence type="ECO:0000313" key="1">
    <source>
        <dbReference type="EMBL" id="ESN95430.1"/>
    </source>
</evidence>
<dbReference type="EMBL" id="AMQM01006878">
    <property type="status" value="NOT_ANNOTATED_CDS"/>
    <property type="molecule type" value="Genomic_DNA"/>
</dbReference>
<dbReference type="KEGG" id="hro:HELRODRAFT_179507"/>
<evidence type="ECO:0000313" key="3">
    <source>
        <dbReference type="Proteomes" id="UP000015101"/>
    </source>
</evidence>
<dbReference type="RefSeq" id="XP_009026577.1">
    <property type="nucleotide sequence ID" value="XM_009028329.1"/>
</dbReference>
<name>T1FET3_HELRO</name>
<dbReference type="InParanoid" id="T1FET3"/>
<evidence type="ECO:0000313" key="2">
    <source>
        <dbReference type="EnsemblMetazoa" id="HelroP179507"/>
    </source>
</evidence>
<dbReference type="Proteomes" id="UP000015101">
    <property type="component" value="Unassembled WGS sequence"/>
</dbReference>
<protein>
    <submittedName>
        <fullName evidence="1 2">Uncharacterized protein</fullName>
    </submittedName>
</protein>
<dbReference type="CTD" id="20207332"/>
<organism evidence="2 3">
    <name type="scientific">Helobdella robusta</name>
    <name type="common">Californian leech</name>
    <dbReference type="NCBI Taxonomy" id="6412"/>
    <lineage>
        <taxon>Eukaryota</taxon>
        <taxon>Metazoa</taxon>
        <taxon>Spiralia</taxon>
        <taxon>Lophotrochozoa</taxon>
        <taxon>Annelida</taxon>
        <taxon>Clitellata</taxon>
        <taxon>Hirudinea</taxon>
        <taxon>Rhynchobdellida</taxon>
        <taxon>Glossiphoniidae</taxon>
        <taxon>Helobdella</taxon>
    </lineage>
</organism>
<gene>
    <name evidence="2" type="primary">20207332</name>
    <name evidence="1" type="ORF">HELRODRAFT_179507</name>
</gene>
<dbReference type="EnsemblMetazoa" id="HelroT179507">
    <property type="protein sequence ID" value="HelroP179507"/>
    <property type="gene ID" value="HelroG179507"/>
</dbReference>
<keyword evidence="3" id="KW-1185">Reference proteome</keyword>
<dbReference type="EMBL" id="KB097528">
    <property type="protein sequence ID" value="ESN95430.1"/>
    <property type="molecule type" value="Genomic_DNA"/>
</dbReference>
<dbReference type="AlphaFoldDB" id="T1FET3"/>
<reference evidence="2" key="3">
    <citation type="submission" date="2015-06" db="UniProtKB">
        <authorList>
            <consortium name="EnsemblMetazoa"/>
        </authorList>
    </citation>
    <scope>IDENTIFICATION</scope>
</reference>
<sequence>MSTNNLSLFIKNSGTGRGGRIWRSQAWTGTGSEGKNFADPWLCDTLKKVASSPDMEKPIVFNDEDFNLIAVDDIMSKVDLEPRRKKLERQYSNSSLNSQIQYSINFFDNMLADYEKELTNDSYDISQHNTATRSNIQMMMARTAEKNLEIRKPAVSMRLSNIGEEVADSYVS</sequence>
<accession>T1FET3</accession>